<dbReference type="RefSeq" id="WP_204907681.1">
    <property type="nucleotide sequence ID" value="NZ_JACJLV010000001.1"/>
</dbReference>
<dbReference type="Pfam" id="PF00534">
    <property type="entry name" value="Glycos_transf_1"/>
    <property type="match status" value="1"/>
</dbReference>
<dbReference type="CDD" id="cd03801">
    <property type="entry name" value="GT4_PimA-like"/>
    <property type="match status" value="1"/>
</dbReference>
<dbReference type="InterPro" id="IPR050194">
    <property type="entry name" value="Glycosyltransferase_grp1"/>
</dbReference>
<protein>
    <submittedName>
        <fullName evidence="3">Glycosyltransferase family 4 protein</fullName>
    </submittedName>
</protein>
<comment type="caution">
    <text evidence="3">The sequence shown here is derived from an EMBL/GenBank/DDBJ whole genome shotgun (WGS) entry which is preliminary data.</text>
</comment>
<dbReference type="GO" id="GO:0016757">
    <property type="term" value="F:glycosyltransferase activity"/>
    <property type="evidence" value="ECO:0007669"/>
    <property type="project" value="InterPro"/>
</dbReference>
<gene>
    <name evidence="3" type="ORF">H6A13_00655</name>
</gene>
<feature type="domain" description="Glycosyltransferase subfamily 4-like N-terminal" evidence="2">
    <location>
        <begin position="15"/>
        <end position="195"/>
    </location>
</feature>
<sequence length="409" mass="46011">MKILSISAQKPDSTGSGIYLTELVKAFSKKGHEQAVMAGIGPEDQVELPSGVSFYPVRFETDALPFPVAGMSDEMPYKSTRYQDLTPEMVRQFQESFLGTLDRILAEFDPDVILCHHLYLLTAFVRRHCPDRKIYGFCHNTDLRQMEKTDLERAFIAEEIRKLDGIFTLQEAQTERIRQIYHVDRSRIQVVGIGYNDKIFTQKQFVRTDERVTMVYAGKIAEKKGVKSLIRALGKLCLEKDPSAAQNVRVFLAGGAGNQTEYEEIRRMAGECPCRIEFAGKLGQQKLAELYNACDLFVLPSFYEGLPLTPVEALACGDRVVMTDLPGIRDWMKTYAPDAGIRFVTPPKMKAVDEPEESGLAVFEEQLAEALDETAAEVKAGGRNRRKAADLSRIRWEQVAARVEAVILI</sequence>
<keyword evidence="4" id="KW-1185">Reference proteome</keyword>
<reference evidence="3" key="2">
    <citation type="journal article" date="2021" name="Sci. Rep.">
        <title>The distribution of antibiotic resistance genes in chicken gut microbiota commensals.</title>
        <authorList>
            <person name="Juricova H."/>
            <person name="Matiasovicova J."/>
            <person name="Kubasova T."/>
            <person name="Cejkova D."/>
            <person name="Rychlik I."/>
        </authorList>
    </citation>
    <scope>NUCLEOTIDE SEQUENCE</scope>
    <source>
        <strain evidence="3">An420c</strain>
    </source>
</reference>
<dbReference type="InterPro" id="IPR001296">
    <property type="entry name" value="Glyco_trans_1"/>
</dbReference>
<dbReference type="Gene3D" id="3.40.50.2000">
    <property type="entry name" value="Glycogen Phosphorylase B"/>
    <property type="match status" value="2"/>
</dbReference>
<dbReference type="EMBL" id="JACJLV010000001">
    <property type="protein sequence ID" value="MBM6825616.1"/>
    <property type="molecule type" value="Genomic_DNA"/>
</dbReference>
<proteinExistence type="predicted"/>
<reference evidence="3" key="1">
    <citation type="submission" date="2020-08" db="EMBL/GenBank/DDBJ databases">
        <authorList>
            <person name="Cejkova D."/>
            <person name="Kubasova T."/>
            <person name="Jahodarova E."/>
            <person name="Rychlik I."/>
        </authorList>
    </citation>
    <scope>NUCLEOTIDE SEQUENCE</scope>
    <source>
        <strain evidence="3">An420c</strain>
    </source>
</reference>
<evidence type="ECO:0000259" key="1">
    <source>
        <dbReference type="Pfam" id="PF00534"/>
    </source>
</evidence>
<dbReference type="AlphaFoldDB" id="A0A938WXT7"/>
<organism evidence="3 4">
    <name type="scientific">Mordavella massiliensis</name>
    <dbReference type="NCBI Taxonomy" id="1871024"/>
    <lineage>
        <taxon>Bacteria</taxon>
        <taxon>Bacillati</taxon>
        <taxon>Bacillota</taxon>
        <taxon>Clostridia</taxon>
        <taxon>Eubacteriales</taxon>
        <taxon>Clostridiaceae</taxon>
        <taxon>Mordavella</taxon>
    </lineage>
</organism>
<evidence type="ECO:0000259" key="2">
    <source>
        <dbReference type="Pfam" id="PF13439"/>
    </source>
</evidence>
<dbReference type="SUPFAM" id="SSF53756">
    <property type="entry name" value="UDP-Glycosyltransferase/glycogen phosphorylase"/>
    <property type="match status" value="1"/>
</dbReference>
<dbReference type="Proteomes" id="UP000713880">
    <property type="component" value="Unassembled WGS sequence"/>
</dbReference>
<dbReference type="PANTHER" id="PTHR45947:SF3">
    <property type="entry name" value="SULFOQUINOVOSYL TRANSFERASE SQD2"/>
    <property type="match status" value="1"/>
</dbReference>
<accession>A0A938WXT7</accession>
<dbReference type="InterPro" id="IPR028098">
    <property type="entry name" value="Glyco_trans_4-like_N"/>
</dbReference>
<evidence type="ECO:0000313" key="3">
    <source>
        <dbReference type="EMBL" id="MBM6825616.1"/>
    </source>
</evidence>
<feature type="domain" description="Glycosyl transferase family 1" evidence="1">
    <location>
        <begin position="202"/>
        <end position="339"/>
    </location>
</feature>
<dbReference type="Pfam" id="PF13439">
    <property type="entry name" value="Glyco_transf_4"/>
    <property type="match status" value="1"/>
</dbReference>
<name>A0A938WXT7_9CLOT</name>
<dbReference type="PANTHER" id="PTHR45947">
    <property type="entry name" value="SULFOQUINOVOSYL TRANSFERASE SQD2"/>
    <property type="match status" value="1"/>
</dbReference>
<evidence type="ECO:0000313" key="4">
    <source>
        <dbReference type="Proteomes" id="UP000713880"/>
    </source>
</evidence>